<keyword evidence="3 7" id="KW-0812">Transmembrane</keyword>
<keyword evidence="2" id="KW-1003">Cell membrane</keyword>
<evidence type="ECO:0000256" key="7">
    <source>
        <dbReference type="SAM" id="Phobius"/>
    </source>
</evidence>
<feature type="transmembrane region" description="Helical" evidence="7">
    <location>
        <begin position="168"/>
        <end position="188"/>
    </location>
</feature>
<evidence type="ECO:0000256" key="6">
    <source>
        <dbReference type="SAM" id="MobiDB-lite"/>
    </source>
</evidence>
<dbReference type="Gene3D" id="1.20.1250.20">
    <property type="entry name" value="MFS general substrate transporter like domains"/>
    <property type="match status" value="2"/>
</dbReference>
<feature type="transmembrane region" description="Helical" evidence="7">
    <location>
        <begin position="272"/>
        <end position="294"/>
    </location>
</feature>
<dbReference type="CDD" id="cd17324">
    <property type="entry name" value="MFS_NepI_like"/>
    <property type="match status" value="1"/>
</dbReference>
<sequence>MSTPPTTRRTGWPAVLAVATATFTVVTSEMLPVGLLTPLASALDVSEGTAGLTMTVPGLVAAVAAPTVVRATRRLDRRRVLIVLTALLAGANIVSALASDIGVLLAARVLVGVSIGGVWAVAVPVTARLVSGPSAARANATVFSGIAVASVFGVPLGTWIGGLADWRAAFAAGAVLAAVVAAALAVLLPPLPPVDASGGARKVRNVRLALAVVAALVAGHFAAYTYVRPLLEQVGGLGEGAIGVLLLVYGVAGVAGNFVAGTLAAKFPNRTVTVIAAFLGTVLLIAPLLTRGLFGSAAVLVAWGLAYGGVSVATQVWLFSRASGPRESVSALLSAVFNTAIAGGAFVGGVAADAVSVPGAVWLGAGLLAVAFLTAASAMSRRPPSAAHTPAALPDEPDRVRL</sequence>
<dbReference type="GO" id="GO:0005886">
    <property type="term" value="C:plasma membrane"/>
    <property type="evidence" value="ECO:0007669"/>
    <property type="project" value="UniProtKB-SubCell"/>
</dbReference>
<dbReference type="GO" id="GO:0022857">
    <property type="term" value="F:transmembrane transporter activity"/>
    <property type="evidence" value="ECO:0007669"/>
    <property type="project" value="InterPro"/>
</dbReference>
<organism evidence="9 10">
    <name type="scientific">Phytomonospora endophytica</name>
    <dbReference type="NCBI Taxonomy" id="714109"/>
    <lineage>
        <taxon>Bacteria</taxon>
        <taxon>Bacillati</taxon>
        <taxon>Actinomycetota</taxon>
        <taxon>Actinomycetes</taxon>
        <taxon>Micromonosporales</taxon>
        <taxon>Micromonosporaceae</taxon>
        <taxon>Phytomonospora</taxon>
    </lineage>
</organism>
<evidence type="ECO:0000256" key="5">
    <source>
        <dbReference type="ARBA" id="ARBA00023136"/>
    </source>
</evidence>
<dbReference type="PANTHER" id="PTHR43124:SF3">
    <property type="entry name" value="CHLORAMPHENICOL EFFLUX PUMP RV0191"/>
    <property type="match status" value="1"/>
</dbReference>
<name>A0A841FJL5_9ACTN</name>
<feature type="region of interest" description="Disordered" evidence="6">
    <location>
        <begin position="382"/>
        <end position="402"/>
    </location>
</feature>
<accession>A0A841FJL5</accession>
<dbReference type="AlphaFoldDB" id="A0A841FJL5"/>
<feature type="transmembrane region" description="Helical" evidence="7">
    <location>
        <begin position="239"/>
        <end position="260"/>
    </location>
</feature>
<feature type="transmembrane region" description="Helical" evidence="7">
    <location>
        <begin position="208"/>
        <end position="227"/>
    </location>
</feature>
<feature type="transmembrane region" description="Helical" evidence="7">
    <location>
        <begin position="142"/>
        <end position="162"/>
    </location>
</feature>
<protein>
    <submittedName>
        <fullName evidence="9">Putative MFS family arabinose efflux permease</fullName>
    </submittedName>
</protein>
<feature type="transmembrane region" description="Helical" evidence="7">
    <location>
        <begin position="52"/>
        <end position="69"/>
    </location>
</feature>
<dbReference type="PROSITE" id="PS50850">
    <property type="entry name" value="MFS"/>
    <property type="match status" value="1"/>
</dbReference>
<keyword evidence="5 7" id="KW-0472">Membrane</keyword>
<proteinExistence type="predicted"/>
<gene>
    <name evidence="9" type="ORF">HNR73_004247</name>
</gene>
<dbReference type="Pfam" id="PF07690">
    <property type="entry name" value="MFS_1"/>
    <property type="match status" value="1"/>
</dbReference>
<dbReference type="InterPro" id="IPR036259">
    <property type="entry name" value="MFS_trans_sf"/>
</dbReference>
<feature type="domain" description="Major facilitator superfamily (MFS) profile" evidence="8">
    <location>
        <begin position="14"/>
        <end position="383"/>
    </location>
</feature>
<dbReference type="InterPro" id="IPR020846">
    <property type="entry name" value="MFS_dom"/>
</dbReference>
<dbReference type="InterPro" id="IPR011701">
    <property type="entry name" value="MFS"/>
</dbReference>
<evidence type="ECO:0000256" key="1">
    <source>
        <dbReference type="ARBA" id="ARBA00004651"/>
    </source>
</evidence>
<evidence type="ECO:0000259" key="8">
    <source>
        <dbReference type="PROSITE" id="PS50850"/>
    </source>
</evidence>
<dbReference type="RefSeq" id="WP_184789232.1">
    <property type="nucleotide sequence ID" value="NZ_BONT01000028.1"/>
</dbReference>
<feature type="transmembrane region" description="Helical" evidence="7">
    <location>
        <begin position="105"/>
        <end position="130"/>
    </location>
</feature>
<evidence type="ECO:0000256" key="4">
    <source>
        <dbReference type="ARBA" id="ARBA00022989"/>
    </source>
</evidence>
<evidence type="ECO:0000313" key="9">
    <source>
        <dbReference type="EMBL" id="MBB6036376.1"/>
    </source>
</evidence>
<keyword evidence="4 7" id="KW-1133">Transmembrane helix</keyword>
<feature type="transmembrane region" description="Helical" evidence="7">
    <location>
        <begin position="81"/>
        <end position="99"/>
    </location>
</feature>
<keyword evidence="10" id="KW-1185">Reference proteome</keyword>
<dbReference type="PANTHER" id="PTHR43124">
    <property type="entry name" value="PURINE EFFLUX PUMP PBUE"/>
    <property type="match status" value="1"/>
</dbReference>
<comment type="subcellular location">
    <subcellularLocation>
        <location evidence="1">Cell membrane</location>
        <topology evidence="1">Multi-pass membrane protein</topology>
    </subcellularLocation>
</comment>
<dbReference type="SUPFAM" id="SSF103473">
    <property type="entry name" value="MFS general substrate transporter"/>
    <property type="match status" value="1"/>
</dbReference>
<feature type="transmembrane region" description="Helical" evidence="7">
    <location>
        <begin position="300"/>
        <end position="319"/>
    </location>
</feature>
<evidence type="ECO:0000256" key="2">
    <source>
        <dbReference type="ARBA" id="ARBA00022475"/>
    </source>
</evidence>
<dbReference type="InterPro" id="IPR050189">
    <property type="entry name" value="MFS_Efflux_Transporters"/>
</dbReference>
<feature type="transmembrane region" description="Helical" evidence="7">
    <location>
        <begin position="357"/>
        <end position="376"/>
    </location>
</feature>
<dbReference type="Proteomes" id="UP000548476">
    <property type="component" value="Unassembled WGS sequence"/>
</dbReference>
<comment type="caution">
    <text evidence="9">The sequence shown here is derived from an EMBL/GenBank/DDBJ whole genome shotgun (WGS) entry which is preliminary data.</text>
</comment>
<evidence type="ECO:0000313" key="10">
    <source>
        <dbReference type="Proteomes" id="UP000548476"/>
    </source>
</evidence>
<reference evidence="9 10" key="1">
    <citation type="submission" date="2020-08" db="EMBL/GenBank/DDBJ databases">
        <title>Genomic Encyclopedia of Type Strains, Phase IV (KMG-IV): sequencing the most valuable type-strain genomes for metagenomic binning, comparative biology and taxonomic classification.</title>
        <authorList>
            <person name="Goeker M."/>
        </authorList>
    </citation>
    <scope>NUCLEOTIDE SEQUENCE [LARGE SCALE GENOMIC DNA]</scope>
    <source>
        <strain evidence="9 10">YIM 65646</strain>
    </source>
</reference>
<feature type="transmembrane region" description="Helical" evidence="7">
    <location>
        <begin position="331"/>
        <end position="351"/>
    </location>
</feature>
<dbReference type="EMBL" id="JACHGT010000009">
    <property type="protein sequence ID" value="MBB6036376.1"/>
    <property type="molecule type" value="Genomic_DNA"/>
</dbReference>
<evidence type="ECO:0000256" key="3">
    <source>
        <dbReference type="ARBA" id="ARBA00022692"/>
    </source>
</evidence>